<feature type="region of interest" description="Disordered" evidence="1">
    <location>
        <begin position="1"/>
        <end position="30"/>
    </location>
</feature>
<proteinExistence type="predicted"/>
<dbReference type="OrthoDB" id="9813301at2"/>
<dbReference type="InterPro" id="IPR007391">
    <property type="entry name" value="Vancomycin_resist_VanW"/>
</dbReference>
<dbReference type="Pfam" id="PF04294">
    <property type="entry name" value="VanW"/>
    <property type="match status" value="1"/>
</dbReference>
<dbReference type="PANTHER" id="PTHR35788">
    <property type="entry name" value="EXPORTED PROTEIN-RELATED"/>
    <property type="match status" value="1"/>
</dbReference>
<feature type="domain" description="YoaR-like putative peptidoglycan binding" evidence="3">
    <location>
        <begin position="147"/>
        <end position="214"/>
    </location>
</feature>
<keyword evidence="2" id="KW-0472">Membrane</keyword>
<dbReference type="EMBL" id="LT629757">
    <property type="protein sequence ID" value="SDS47865.1"/>
    <property type="molecule type" value="Genomic_DNA"/>
</dbReference>
<feature type="domain" description="YoaR-like putative peptidoglycan binding" evidence="3">
    <location>
        <begin position="273"/>
        <end position="339"/>
    </location>
</feature>
<evidence type="ECO:0000313" key="4">
    <source>
        <dbReference type="EMBL" id="SDS47865.1"/>
    </source>
</evidence>
<evidence type="ECO:0000256" key="2">
    <source>
        <dbReference type="SAM" id="Phobius"/>
    </source>
</evidence>
<feature type="transmembrane region" description="Helical" evidence="2">
    <location>
        <begin position="34"/>
        <end position="53"/>
    </location>
</feature>
<name>A0A1H1SIR6_9ACTN</name>
<dbReference type="InterPro" id="IPR052913">
    <property type="entry name" value="Glycopeptide_resist_protein"/>
</dbReference>
<accession>A0A1H1SIR6</accession>
<evidence type="ECO:0000313" key="5">
    <source>
        <dbReference type="Proteomes" id="UP000198859"/>
    </source>
</evidence>
<keyword evidence="2" id="KW-0812">Transmembrane</keyword>
<gene>
    <name evidence="4" type="ORF">SAMN04488570_1967</name>
</gene>
<sequence>MTPEPPSGPVGAEDADAPEAADAPRTPGRRRGRVAAWSAGGLLVVAAVAWVALCAWADDRMPRHAAVAGVGLGGLDRDEARDRLSDGLAERLDAPVRLRPGRGDVVEVPADEAGVALDVDASLEAAGAGDGFGPSRVWALLTGGGSADPVVTVDDAGVERTAALLTSRLDTPAREAAIRFADGEAVAVPGREGREVDPEALAPLLERAHLEQEPVRVPVTGARPEVDAAELEQAMVELGRPAMSGPVVLVLDGRELSAPPELFGRGLATEVRDGTLALTVDGRRMIRALEPLLARVGSAPVDARIEVRDGRPRVVPARAGLELDPQELTDGFAAAATREGEQRRLRVEGRRAAPDLTTAEARALGVRTRISTSTTYFPYAEYRNVNIGRAAEIVDGTLLEPGERFSLNEIVGERTAENGFTEGYIVSDGIFRKDLGGGVSQMATTTFDAMFFAGLEDVEHKPHSVYIDRYPEGREATVAWPTVDLRFDNDSPHGVLITASLTPSTPSSQGSVTVSMWSTKRFDVEARTSERYAFTAPSTRYLTDEDCEEATGSSGFSVDVFRDFRAPGSEKVLRTEKFHTDYIPSDAVVCGPEPAGG</sequence>
<evidence type="ECO:0000256" key="1">
    <source>
        <dbReference type="SAM" id="MobiDB-lite"/>
    </source>
</evidence>
<dbReference type="Proteomes" id="UP000198859">
    <property type="component" value="Chromosome I"/>
</dbReference>
<dbReference type="InterPro" id="IPR022029">
    <property type="entry name" value="YoaR-like_PG-bd"/>
</dbReference>
<dbReference type="AlphaFoldDB" id="A0A1H1SIR6"/>
<reference evidence="5" key="1">
    <citation type="submission" date="2016-10" db="EMBL/GenBank/DDBJ databases">
        <authorList>
            <person name="Varghese N."/>
            <person name="Submissions S."/>
        </authorList>
    </citation>
    <scope>NUCLEOTIDE SEQUENCE [LARGE SCALE GENOMIC DNA]</scope>
    <source>
        <strain evidence="5">DSM 22127</strain>
    </source>
</reference>
<evidence type="ECO:0000259" key="3">
    <source>
        <dbReference type="Pfam" id="PF12229"/>
    </source>
</evidence>
<organism evidence="4 5">
    <name type="scientific">Nocardioides scoriae</name>
    <dbReference type="NCBI Taxonomy" id="642780"/>
    <lineage>
        <taxon>Bacteria</taxon>
        <taxon>Bacillati</taxon>
        <taxon>Actinomycetota</taxon>
        <taxon>Actinomycetes</taxon>
        <taxon>Propionibacteriales</taxon>
        <taxon>Nocardioidaceae</taxon>
        <taxon>Nocardioides</taxon>
    </lineage>
</organism>
<protein>
    <submittedName>
        <fullName evidence="4">Vancomycin resistance protein YoaR, contains peptidoglycan-binding and VanW domains</fullName>
    </submittedName>
</protein>
<keyword evidence="5" id="KW-1185">Reference proteome</keyword>
<dbReference type="STRING" id="642780.SAMN04488570_1967"/>
<dbReference type="Pfam" id="PF12229">
    <property type="entry name" value="PG_binding_4"/>
    <property type="match status" value="2"/>
</dbReference>
<dbReference type="PANTHER" id="PTHR35788:SF1">
    <property type="entry name" value="EXPORTED PROTEIN"/>
    <property type="match status" value="1"/>
</dbReference>
<keyword evidence="2" id="KW-1133">Transmembrane helix</keyword>
<dbReference type="RefSeq" id="WP_091728985.1">
    <property type="nucleotide sequence ID" value="NZ_LT629757.1"/>
</dbReference>